<dbReference type="InterPro" id="IPR036217">
    <property type="entry name" value="MethylDNA_cys_MeTrfase_DNAb"/>
</dbReference>
<dbReference type="InterPro" id="IPR036388">
    <property type="entry name" value="WH-like_DNA-bd_sf"/>
</dbReference>
<dbReference type="NCBIfam" id="TIGR00589">
    <property type="entry name" value="ogt"/>
    <property type="match status" value="1"/>
</dbReference>
<dbReference type="GO" id="GO:0006281">
    <property type="term" value="P:DNA repair"/>
    <property type="evidence" value="ECO:0007669"/>
    <property type="project" value="UniProtKB-KW"/>
</dbReference>
<proteinExistence type="inferred from homology"/>
<evidence type="ECO:0000256" key="8">
    <source>
        <dbReference type="ARBA" id="ARBA00022763"/>
    </source>
</evidence>
<name>A0A8K0JWY8_LADFU</name>
<dbReference type="Gene3D" id="1.10.10.10">
    <property type="entry name" value="Winged helix-like DNA-binding domain superfamily/Winged helix DNA-binding domain"/>
    <property type="match status" value="1"/>
</dbReference>
<evidence type="ECO:0000313" key="15">
    <source>
        <dbReference type="Proteomes" id="UP000792457"/>
    </source>
</evidence>
<gene>
    <name evidence="14" type="ORF">J437_LFUL001228</name>
</gene>
<comment type="catalytic activity">
    <reaction evidence="1">
        <text>a 4-O-methyl-thymidine in DNA + L-cysteinyl-[protein] = a thymidine in DNA + S-methyl-L-cysteinyl-[protein]</text>
        <dbReference type="Rhea" id="RHEA:53428"/>
        <dbReference type="Rhea" id="RHEA-COMP:10131"/>
        <dbReference type="Rhea" id="RHEA-COMP:10132"/>
        <dbReference type="Rhea" id="RHEA-COMP:13555"/>
        <dbReference type="Rhea" id="RHEA-COMP:13556"/>
        <dbReference type="ChEBI" id="CHEBI:29950"/>
        <dbReference type="ChEBI" id="CHEBI:82612"/>
        <dbReference type="ChEBI" id="CHEBI:137386"/>
        <dbReference type="ChEBI" id="CHEBI:137387"/>
        <dbReference type="EC" id="2.1.1.63"/>
    </reaction>
</comment>
<evidence type="ECO:0000256" key="2">
    <source>
        <dbReference type="ARBA" id="ARBA00003317"/>
    </source>
</evidence>
<comment type="similarity">
    <text evidence="3">Belongs to the MGMT family.</text>
</comment>
<dbReference type="InterPro" id="IPR014048">
    <property type="entry name" value="MethylDNA_cys_MeTrfase_DNA-bd"/>
</dbReference>
<dbReference type="OrthoDB" id="1907495at2759"/>
<evidence type="ECO:0000313" key="14">
    <source>
        <dbReference type="EMBL" id="KAG8223350.1"/>
    </source>
</evidence>
<comment type="function">
    <text evidence="2">Involved in the cellular defense against the biological effects of O6-methylguanine (O6-MeG) and O4-methylthymine (O4-MeT) in DNA. Repairs the methylated nucleobase in DNA by stoichiometrically transferring the methyl group to a cysteine residue in the enzyme. This is a suicide reaction: the enzyme is irreversibly inactivated.</text>
</comment>
<comment type="caution">
    <text evidence="14">The sequence shown here is derived from an EMBL/GenBank/DDBJ whole genome shotgun (WGS) entry which is preliminary data.</text>
</comment>
<evidence type="ECO:0000256" key="1">
    <source>
        <dbReference type="ARBA" id="ARBA00001286"/>
    </source>
</evidence>
<evidence type="ECO:0000256" key="5">
    <source>
        <dbReference type="ARBA" id="ARBA00015377"/>
    </source>
</evidence>
<dbReference type="SUPFAM" id="SSF46767">
    <property type="entry name" value="Methylated DNA-protein cysteine methyltransferase, C-terminal domain"/>
    <property type="match status" value="1"/>
</dbReference>
<dbReference type="CDD" id="cd06445">
    <property type="entry name" value="ATase"/>
    <property type="match status" value="1"/>
</dbReference>
<dbReference type="FunFam" id="1.10.10.10:FF:000214">
    <property type="entry name" value="Methylated-DNA--protein-cysteine methyltransferase"/>
    <property type="match status" value="1"/>
</dbReference>
<dbReference type="AlphaFoldDB" id="A0A8K0JWY8"/>
<evidence type="ECO:0000256" key="6">
    <source>
        <dbReference type="ARBA" id="ARBA00022603"/>
    </source>
</evidence>
<evidence type="ECO:0000259" key="13">
    <source>
        <dbReference type="Pfam" id="PF01035"/>
    </source>
</evidence>
<keyword evidence="9" id="KW-0234">DNA repair</keyword>
<evidence type="ECO:0000256" key="9">
    <source>
        <dbReference type="ARBA" id="ARBA00023204"/>
    </source>
</evidence>
<dbReference type="Proteomes" id="UP000792457">
    <property type="component" value="Unassembled WGS sequence"/>
</dbReference>
<protein>
    <recommendedName>
        <fullName evidence="5">Methylated-DNA--protein-cysteine methyltransferase</fullName>
        <ecNumber evidence="4">2.1.1.63</ecNumber>
    </recommendedName>
    <alternativeName>
        <fullName evidence="10">6-O-methylguanine-DNA methyltransferase</fullName>
    </alternativeName>
    <alternativeName>
        <fullName evidence="11">O-6-methylguanine-DNA-alkyltransferase</fullName>
    </alternativeName>
</protein>
<keyword evidence="15" id="KW-1185">Reference proteome</keyword>
<dbReference type="GO" id="GO:0032259">
    <property type="term" value="P:methylation"/>
    <property type="evidence" value="ECO:0007669"/>
    <property type="project" value="UniProtKB-KW"/>
</dbReference>
<evidence type="ECO:0000256" key="11">
    <source>
        <dbReference type="ARBA" id="ARBA00031621"/>
    </source>
</evidence>
<evidence type="ECO:0000256" key="12">
    <source>
        <dbReference type="ARBA" id="ARBA00049348"/>
    </source>
</evidence>
<dbReference type="PROSITE" id="PS00374">
    <property type="entry name" value="MGMT"/>
    <property type="match status" value="1"/>
</dbReference>
<dbReference type="PANTHER" id="PTHR46460:SF1">
    <property type="entry name" value="METHYLATED-DNA--PROTEIN-CYSTEINE METHYLTRANSFERASE"/>
    <property type="match status" value="1"/>
</dbReference>
<reference evidence="14" key="1">
    <citation type="submission" date="2013-04" db="EMBL/GenBank/DDBJ databases">
        <authorList>
            <person name="Qu J."/>
            <person name="Murali S.C."/>
            <person name="Bandaranaike D."/>
            <person name="Bellair M."/>
            <person name="Blankenburg K."/>
            <person name="Chao H."/>
            <person name="Dinh H."/>
            <person name="Doddapaneni H."/>
            <person name="Downs B."/>
            <person name="Dugan-Rocha S."/>
            <person name="Elkadiri S."/>
            <person name="Gnanaolivu R.D."/>
            <person name="Hernandez B."/>
            <person name="Javaid M."/>
            <person name="Jayaseelan J.C."/>
            <person name="Lee S."/>
            <person name="Li M."/>
            <person name="Ming W."/>
            <person name="Munidasa M."/>
            <person name="Muniz J."/>
            <person name="Nguyen L."/>
            <person name="Ongeri F."/>
            <person name="Osuji N."/>
            <person name="Pu L.-L."/>
            <person name="Puazo M."/>
            <person name="Qu C."/>
            <person name="Quiroz J."/>
            <person name="Raj R."/>
            <person name="Weissenberger G."/>
            <person name="Xin Y."/>
            <person name="Zou X."/>
            <person name="Han Y."/>
            <person name="Richards S."/>
            <person name="Worley K."/>
            <person name="Muzny D."/>
            <person name="Gibbs R."/>
        </authorList>
    </citation>
    <scope>NUCLEOTIDE SEQUENCE</scope>
    <source>
        <strain evidence="14">Sampled in the wild</strain>
    </source>
</reference>
<organism evidence="14 15">
    <name type="scientific">Ladona fulva</name>
    <name type="common">Scarce chaser dragonfly</name>
    <name type="synonym">Libellula fulva</name>
    <dbReference type="NCBI Taxonomy" id="123851"/>
    <lineage>
        <taxon>Eukaryota</taxon>
        <taxon>Metazoa</taxon>
        <taxon>Ecdysozoa</taxon>
        <taxon>Arthropoda</taxon>
        <taxon>Hexapoda</taxon>
        <taxon>Insecta</taxon>
        <taxon>Pterygota</taxon>
        <taxon>Palaeoptera</taxon>
        <taxon>Odonata</taxon>
        <taxon>Epiprocta</taxon>
        <taxon>Anisoptera</taxon>
        <taxon>Libelluloidea</taxon>
        <taxon>Libellulidae</taxon>
        <taxon>Ladona</taxon>
    </lineage>
</organism>
<keyword evidence="6" id="KW-0489">Methyltransferase</keyword>
<dbReference type="Pfam" id="PF01035">
    <property type="entry name" value="DNA_binding_1"/>
    <property type="match status" value="1"/>
</dbReference>
<evidence type="ECO:0000256" key="4">
    <source>
        <dbReference type="ARBA" id="ARBA00011918"/>
    </source>
</evidence>
<dbReference type="GO" id="GO:0003908">
    <property type="term" value="F:methylated-DNA-[protein]-cysteine S-methyltransferase activity"/>
    <property type="evidence" value="ECO:0007669"/>
    <property type="project" value="UniProtKB-EC"/>
</dbReference>
<sequence length="98" mass="10623">MPTICPTLKTEKFQEKTWQTLAKNIAAGEVVTYKRLAEMVNSPGAARAVGSAMAANPFQIIVPCHRVLPSSGKLGNYAHGKKNKVKAWLLAHEGIHIS</sequence>
<dbReference type="InterPro" id="IPR001497">
    <property type="entry name" value="MethylDNA_cys_MeTrfase_AS"/>
</dbReference>
<evidence type="ECO:0000256" key="7">
    <source>
        <dbReference type="ARBA" id="ARBA00022679"/>
    </source>
</evidence>
<dbReference type="EC" id="2.1.1.63" evidence="4"/>
<keyword evidence="8" id="KW-0227">DNA damage</keyword>
<evidence type="ECO:0000256" key="10">
    <source>
        <dbReference type="ARBA" id="ARBA00030795"/>
    </source>
</evidence>
<dbReference type="GO" id="GO:0005654">
    <property type="term" value="C:nucleoplasm"/>
    <property type="evidence" value="ECO:0007669"/>
    <property type="project" value="TreeGrafter"/>
</dbReference>
<keyword evidence="7" id="KW-0808">Transferase</keyword>
<accession>A0A8K0JWY8</accession>
<dbReference type="EMBL" id="KZ308157">
    <property type="protein sequence ID" value="KAG8223350.1"/>
    <property type="molecule type" value="Genomic_DNA"/>
</dbReference>
<comment type="catalytic activity">
    <reaction evidence="12">
        <text>a 6-O-methyl-2'-deoxyguanosine in DNA + L-cysteinyl-[protein] = S-methyl-L-cysteinyl-[protein] + a 2'-deoxyguanosine in DNA</text>
        <dbReference type="Rhea" id="RHEA:24000"/>
        <dbReference type="Rhea" id="RHEA-COMP:10131"/>
        <dbReference type="Rhea" id="RHEA-COMP:10132"/>
        <dbReference type="Rhea" id="RHEA-COMP:11367"/>
        <dbReference type="Rhea" id="RHEA-COMP:11368"/>
        <dbReference type="ChEBI" id="CHEBI:29950"/>
        <dbReference type="ChEBI" id="CHEBI:82612"/>
        <dbReference type="ChEBI" id="CHEBI:85445"/>
        <dbReference type="ChEBI" id="CHEBI:85448"/>
        <dbReference type="EC" id="2.1.1.63"/>
    </reaction>
</comment>
<reference evidence="14" key="2">
    <citation type="submission" date="2017-10" db="EMBL/GenBank/DDBJ databases">
        <title>Ladona fulva Genome sequencing and assembly.</title>
        <authorList>
            <person name="Murali S."/>
            <person name="Richards S."/>
            <person name="Bandaranaike D."/>
            <person name="Bellair M."/>
            <person name="Blankenburg K."/>
            <person name="Chao H."/>
            <person name="Dinh H."/>
            <person name="Doddapaneni H."/>
            <person name="Dugan-Rocha S."/>
            <person name="Elkadiri S."/>
            <person name="Gnanaolivu R."/>
            <person name="Hernandez B."/>
            <person name="Skinner E."/>
            <person name="Javaid M."/>
            <person name="Lee S."/>
            <person name="Li M."/>
            <person name="Ming W."/>
            <person name="Munidasa M."/>
            <person name="Muniz J."/>
            <person name="Nguyen L."/>
            <person name="Hughes D."/>
            <person name="Osuji N."/>
            <person name="Pu L.-L."/>
            <person name="Puazo M."/>
            <person name="Qu C."/>
            <person name="Quiroz J."/>
            <person name="Raj R."/>
            <person name="Weissenberger G."/>
            <person name="Xin Y."/>
            <person name="Zou X."/>
            <person name="Han Y."/>
            <person name="Worley K."/>
            <person name="Muzny D."/>
            <person name="Gibbs R."/>
        </authorList>
    </citation>
    <scope>NUCLEOTIDE SEQUENCE</scope>
    <source>
        <strain evidence="14">Sampled in the wild</strain>
    </source>
</reference>
<feature type="domain" description="Methylated-DNA-[protein]-cysteine S-methyltransferase DNA binding" evidence="13">
    <location>
        <begin position="12"/>
        <end position="95"/>
    </location>
</feature>
<evidence type="ECO:0000256" key="3">
    <source>
        <dbReference type="ARBA" id="ARBA00008711"/>
    </source>
</evidence>
<dbReference type="PANTHER" id="PTHR46460">
    <property type="entry name" value="METHYLATED-DNA--PROTEIN-CYSTEINE METHYLTRANSFERASE"/>
    <property type="match status" value="1"/>
</dbReference>